<comment type="caution">
    <text evidence="3">The sequence shown here is derived from an EMBL/GenBank/DDBJ whole genome shotgun (WGS) entry which is preliminary data.</text>
</comment>
<keyword evidence="1" id="KW-0472">Membrane</keyword>
<gene>
    <name evidence="3" type="ORF">H9729_04485</name>
</gene>
<protein>
    <submittedName>
        <fullName evidence="3">Zinc ribbon domain-containing protein</fullName>
    </submittedName>
</protein>
<proteinExistence type="predicted"/>
<dbReference type="Pfam" id="PF13240">
    <property type="entry name" value="Zn_Ribbon_1"/>
    <property type="match status" value="1"/>
</dbReference>
<feature type="transmembrane region" description="Helical" evidence="1">
    <location>
        <begin position="118"/>
        <end position="143"/>
    </location>
</feature>
<feature type="domain" description="Zinc-ribbon" evidence="2">
    <location>
        <begin position="2"/>
        <end position="24"/>
    </location>
</feature>
<keyword evidence="1" id="KW-0812">Transmembrane</keyword>
<evidence type="ECO:0000313" key="3">
    <source>
        <dbReference type="EMBL" id="HIY96925.1"/>
    </source>
</evidence>
<reference evidence="3" key="1">
    <citation type="journal article" date="2021" name="PeerJ">
        <title>Extensive microbial diversity within the chicken gut microbiome revealed by metagenomics and culture.</title>
        <authorList>
            <person name="Gilroy R."/>
            <person name="Ravi A."/>
            <person name="Getino M."/>
            <person name="Pursley I."/>
            <person name="Horton D.L."/>
            <person name="Alikhan N.F."/>
            <person name="Baker D."/>
            <person name="Gharbi K."/>
            <person name="Hall N."/>
            <person name="Watson M."/>
            <person name="Adriaenssens E.M."/>
            <person name="Foster-Nyarko E."/>
            <person name="Jarju S."/>
            <person name="Secka A."/>
            <person name="Antonio M."/>
            <person name="Oren A."/>
            <person name="Chaudhuri R.R."/>
            <person name="La Ragione R."/>
            <person name="Hildebrand F."/>
            <person name="Pallen M.J."/>
        </authorList>
    </citation>
    <scope>NUCLEOTIDE SEQUENCE</scope>
    <source>
        <strain evidence="3">1345</strain>
    </source>
</reference>
<dbReference type="EMBL" id="DXCQ01000034">
    <property type="protein sequence ID" value="HIY96925.1"/>
    <property type="molecule type" value="Genomic_DNA"/>
</dbReference>
<evidence type="ECO:0000313" key="4">
    <source>
        <dbReference type="Proteomes" id="UP000886750"/>
    </source>
</evidence>
<dbReference type="InterPro" id="IPR026870">
    <property type="entry name" value="Zinc_ribbon_dom"/>
</dbReference>
<keyword evidence="1" id="KW-1133">Transmembrane helix</keyword>
<dbReference type="Proteomes" id="UP000886750">
    <property type="component" value="Unassembled WGS sequence"/>
</dbReference>
<evidence type="ECO:0000259" key="2">
    <source>
        <dbReference type="Pfam" id="PF13240"/>
    </source>
</evidence>
<evidence type="ECO:0000256" key="1">
    <source>
        <dbReference type="SAM" id="Phobius"/>
    </source>
</evidence>
<feature type="transmembrane region" description="Helical" evidence="1">
    <location>
        <begin position="79"/>
        <end position="98"/>
    </location>
</feature>
<sequence length="152" mass="16011">MFCKYCGKEISDEAQFCPHCGRALSDGAENAAQDEGGQAAAGERQNYANNQAPNGAQGYNAPPPYPQAYQNPADARSGGFAALGFFFPLVGLILFLVWKDTMPLRSKSCGKGALIGVIVWFVVGIVFGIIAGIIGASLGMQYYGAAALFSLF</sequence>
<reference evidence="3" key="2">
    <citation type="submission" date="2021-04" db="EMBL/GenBank/DDBJ databases">
        <authorList>
            <person name="Gilroy R."/>
        </authorList>
    </citation>
    <scope>NUCLEOTIDE SEQUENCE</scope>
    <source>
        <strain evidence="3">1345</strain>
    </source>
</reference>
<name>A0A9D1ZW64_9FIRM</name>
<organism evidence="3 4">
    <name type="scientific">Candidatus Borkfalkia excrementigallinarum</name>
    <dbReference type="NCBI Taxonomy" id="2838506"/>
    <lineage>
        <taxon>Bacteria</taxon>
        <taxon>Bacillati</taxon>
        <taxon>Bacillota</taxon>
        <taxon>Clostridia</taxon>
        <taxon>Christensenellales</taxon>
        <taxon>Christensenellaceae</taxon>
        <taxon>Candidatus Borkfalkia</taxon>
    </lineage>
</organism>
<dbReference type="AlphaFoldDB" id="A0A9D1ZW64"/>
<accession>A0A9D1ZW64</accession>